<dbReference type="PROSITE" id="PS50102">
    <property type="entry name" value="RRM"/>
    <property type="match status" value="1"/>
</dbReference>
<dbReference type="InterPro" id="IPR012677">
    <property type="entry name" value="Nucleotide-bd_a/b_plait_sf"/>
</dbReference>
<dbReference type="Gene3D" id="3.30.70.330">
    <property type="match status" value="1"/>
</dbReference>
<dbReference type="GO" id="GO:0006397">
    <property type="term" value="P:mRNA processing"/>
    <property type="evidence" value="ECO:0007669"/>
    <property type="project" value="UniProtKB-KW"/>
</dbReference>
<evidence type="ECO:0000256" key="2">
    <source>
        <dbReference type="ARBA" id="ARBA00022728"/>
    </source>
</evidence>
<evidence type="ECO:0000256" key="1">
    <source>
        <dbReference type="ARBA" id="ARBA00022664"/>
    </source>
</evidence>
<feature type="domain" description="RRM" evidence="5">
    <location>
        <begin position="31"/>
        <end position="125"/>
    </location>
</feature>
<keyword evidence="3" id="KW-0508">mRNA splicing</keyword>
<evidence type="ECO:0000256" key="3">
    <source>
        <dbReference type="ARBA" id="ARBA00023187"/>
    </source>
</evidence>
<name>A0AAD8IVK7_9APIA</name>
<sequence length="168" mass="18725">MQVEPSIKKELVEELQKVINSQASIAVNGKVKIVVPNLGVKYTRTEALPTVAVYALFKAAIEVELFLSHKRHTNAPASKIVRDVDMKHDYAFVDFSDPRDAEDARYSLNGRDINGSRLIVELAKGLAQLSRDVAATIRTYFKILAKLDTRPVSNKIWRSIGISNKSDS</sequence>
<evidence type="ECO:0000256" key="4">
    <source>
        <dbReference type="PROSITE-ProRule" id="PRU00176"/>
    </source>
</evidence>
<keyword evidence="4" id="KW-0694">RNA-binding</keyword>
<dbReference type="GO" id="GO:0003723">
    <property type="term" value="F:RNA binding"/>
    <property type="evidence" value="ECO:0007669"/>
    <property type="project" value="UniProtKB-UniRule"/>
</dbReference>
<dbReference type="SUPFAM" id="SSF54928">
    <property type="entry name" value="RNA-binding domain, RBD"/>
    <property type="match status" value="1"/>
</dbReference>
<evidence type="ECO:0000313" key="6">
    <source>
        <dbReference type="EMBL" id="KAK1392932.1"/>
    </source>
</evidence>
<protein>
    <recommendedName>
        <fullName evidence="5">RRM domain-containing protein</fullName>
    </recommendedName>
</protein>
<evidence type="ECO:0000259" key="5">
    <source>
        <dbReference type="PROSITE" id="PS50102"/>
    </source>
</evidence>
<evidence type="ECO:0000313" key="7">
    <source>
        <dbReference type="Proteomes" id="UP001237642"/>
    </source>
</evidence>
<organism evidence="6 7">
    <name type="scientific">Heracleum sosnowskyi</name>
    <dbReference type="NCBI Taxonomy" id="360622"/>
    <lineage>
        <taxon>Eukaryota</taxon>
        <taxon>Viridiplantae</taxon>
        <taxon>Streptophyta</taxon>
        <taxon>Embryophyta</taxon>
        <taxon>Tracheophyta</taxon>
        <taxon>Spermatophyta</taxon>
        <taxon>Magnoliopsida</taxon>
        <taxon>eudicotyledons</taxon>
        <taxon>Gunneridae</taxon>
        <taxon>Pentapetalae</taxon>
        <taxon>asterids</taxon>
        <taxon>campanulids</taxon>
        <taxon>Apiales</taxon>
        <taxon>Apiaceae</taxon>
        <taxon>Apioideae</taxon>
        <taxon>apioid superclade</taxon>
        <taxon>Tordylieae</taxon>
        <taxon>Tordyliinae</taxon>
        <taxon>Heracleum</taxon>
    </lineage>
</organism>
<reference evidence="6" key="1">
    <citation type="submission" date="2023-02" db="EMBL/GenBank/DDBJ databases">
        <title>Genome of toxic invasive species Heracleum sosnowskyi carries increased number of genes despite the absence of recent whole-genome duplications.</title>
        <authorList>
            <person name="Schelkunov M."/>
            <person name="Shtratnikova V."/>
            <person name="Makarenko M."/>
            <person name="Klepikova A."/>
            <person name="Omelchenko D."/>
            <person name="Novikova G."/>
            <person name="Obukhova E."/>
            <person name="Bogdanov V."/>
            <person name="Penin A."/>
            <person name="Logacheva M."/>
        </authorList>
    </citation>
    <scope>NUCLEOTIDE SEQUENCE</scope>
    <source>
        <strain evidence="6">Hsosn_3</strain>
        <tissue evidence="6">Leaf</tissue>
    </source>
</reference>
<comment type="caution">
    <text evidence="6">The sequence shown here is derived from an EMBL/GenBank/DDBJ whole genome shotgun (WGS) entry which is preliminary data.</text>
</comment>
<dbReference type="AlphaFoldDB" id="A0AAD8IVK7"/>
<dbReference type="GO" id="GO:0008380">
    <property type="term" value="P:RNA splicing"/>
    <property type="evidence" value="ECO:0007669"/>
    <property type="project" value="UniProtKB-KW"/>
</dbReference>
<dbReference type="InterPro" id="IPR050907">
    <property type="entry name" value="SRSF"/>
</dbReference>
<dbReference type="GO" id="GO:0005681">
    <property type="term" value="C:spliceosomal complex"/>
    <property type="evidence" value="ECO:0007669"/>
    <property type="project" value="UniProtKB-KW"/>
</dbReference>
<dbReference type="PANTHER" id="PTHR23147">
    <property type="entry name" value="SERINE/ARGININE RICH SPLICING FACTOR"/>
    <property type="match status" value="1"/>
</dbReference>
<proteinExistence type="predicted"/>
<reference evidence="6" key="2">
    <citation type="submission" date="2023-05" db="EMBL/GenBank/DDBJ databases">
        <authorList>
            <person name="Schelkunov M.I."/>
        </authorList>
    </citation>
    <scope>NUCLEOTIDE SEQUENCE</scope>
    <source>
        <strain evidence="6">Hsosn_3</strain>
        <tissue evidence="6">Leaf</tissue>
    </source>
</reference>
<dbReference type="EMBL" id="JAUIZM010000003">
    <property type="protein sequence ID" value="KAK1392932.1"/>
    <property type="molecule type" value="Genomic_DNA"/>
</dbReference>
<accession>A0AAD8IVK7</accession>
<keyword evidence="2" id="KW-0747">Spliceosome</keyword>
<dbReference type="InterPro" id="IPR000504">
    <property type="entry name" value="RRM_dom"/>
</dbReference>
<dbReference type="InterPro" id="IPR035979">
    <property type="entry name" value="RBD_domain_sf"/>
</dbReference>
<gene>
    <name evidence="6" type="ORF">POM88_011988</name>
</gene>
<keyword evidence="7" id="KW-1185">Reference proteome</keyword>
<dbReference type="Pfam" id="PF00076">
    <property type="entry name" value="RRM_1"/>
    <property type="match status" value="1"/>
</dbReference>
<keyword evidence="1" id="KW-0507">mRNA processing</keyword>
<dbReference type="Proteomes" id="UP001237642">
    <property type="component" value="Unassembled WGS sequence"/>
</dbReference>